<dbReference type="PANTHER" id="PTHR13218:SF8">
    <property type="entry name" value="TRANSCRIPTION INITIATION FACTOR TFIID SUBUNIT 11"/>
    <property type="match status" value="1"/>
</dbReference>
<sequence>MASPPHGLNYGSAISPPYPSNAQLPQPLKRRQSDMPSSAPTIKRRKASMLSTSASSAHPLRQTSFPPENAGNSTAFSRSPSMDTMSMVSGMAPSSVKRKKPRRSKGKDNDEESVVGGRGPSASVAPKRRGSRDHTADVSEDGGDEPTVEASAERKAERERQKKRQRVIANFFDEDQFRRYEAWRATKLPPATVRRIVNQTLSQSVPQPVIVAVSAVAKLFAGDMIEGARRVQSQWLEATGESQTGLPSPPAEGGGPSPRETRRGPLHPDHLREALRRHMLEGNGGLVGELGLWQAQTHSGVERFATKTGGKRLLK</sequence>
<dbReference type="STRING" id="1095630.A0A2J6SPR7"/>
<dbReference type="Proteomes" id="UP000235371">
    <property type="component" value="Unassembled WGS sequence"/>
</dbReference>
<dbReference type="AlphaFoldDB" id="A0A2J6SPR7"/>
<keyword evidence="9" id="KW-1185">Reference proteome</keyword>
<dbReference type="PANTHER" id="PTHR13218">
    <property type="entry name" value="TRANSCRIPTION INITIATION FACTOR TFIID SUBUNIT 11-RELATED"/>
    <property type="match status" value="1"/>
</dbReference>
<feature type="compositionally biased region" description="Basic and acidic residues" evidence="6">
    <location>
        <begin position="151"/>
        <end position="160"/>
    </location>
</feature>
<keyword evidence="3" id="KW-0805">Transcription regulation</keyword>
<accession>A0A2J6SPR7</accession>
<dbReference type="GeneID" id="36595484"/>
<feature type="region of interest" description="Disordered" evidence="6">
    <location>
        <begin position="1"/>
        <end position="164"/>
    </location>
</feature>
<feature type="compositionally biased region" description="Acidic residues" evidence="6">
    <location>
        <begin position="138"/>
        <end position="147"/>
    </location>
</feature>
<feature type="domain" description="TAFII28-like protein" evidence="7">
    <location>
        <begin position="170"/>
        <end position="277"/>
    </location>
</feature>
<evidence type="ECO:0000313" key="9">
    <source>
        <dbReference type="Proteomes" id="UP000235371"/>
    </source>
</evidence>
<dbReference type="EMBL" id="KZ613895">
    <property type="protein sequence ID" value="PMD52766.1"/>
    <property type="molecule type" value="Genomic_DNA"/>
</dbReference>
<gene>
    <name evidence="8" type="ORF">K444DRAFT_668428</name>
</gene>
<evidence type="ECO:0000256" key="4">
    <source>
        <dbReference type="ARBA" id="ARBA00023163"/>
    </source>
</evidence>
<dbReference type="Pfam" id="PF04719">
    <property type="entry name" value="TAFII28"/>
    <property type="match status" value="1"/>
</dbReference>
<organism evidence="8 9">
    <name type="scientific">Hyaloscypha bicolor E</name>
    <dbReference type="NCBI Taxonomy" id="1095630"/>
    <lineage>
        <taxon>Eukaryota</taxon>
        <taxon>Fungi</taxon>
        <taxon>Dikarya</taxon>
        <taxon>Ascomycota</taxon>
        <taxon>Pezizomycotina</taxon>
        <taxon>Leotiomycetes</taxon>
        <taxon>Helotiales</taxon>
        <taxon>Hyaloscyphaceae</taxon>
        <taxon>Hyaloscypha</taxon>
        <taxon>Hyaloscypha bicolor</taxon>
    </lineage>
</organism>
<evidence type="ECO:0000256" key="3">
    <source>
        <dbReference type="ARBA" id="ARBA00023015"/>
    </source>
</evidence>
<feature type="region of interest" description="Disordered" evidence="6">
    <location>
        <begin position="238"/>
        <end position="267"/>
    </location>
</feature>
<dbReference type="InterPro" id="IPR006809">
    <property type="entry name" value="TAFII28_dom"/>
</dbReference>
<evidence type="ECO:0000313" key="8">
    <source>
        <dbReference type="EMBL" id="PMD52766.1"/>
    </source>
</evidence>
<dbReference type="OrthoDB" id="28335at2759"/>
<evidence type="ECO:0000259" key="7">
    <source>
        <dbReference type="Pfam" id="PF04719"/>
    </source>
</evidence>
<feature type="compositionally biased region" description="Polar residues" evidence="6">
    <location>
        <begin position="49"/>
        <end position="87"/>
    </location>
</feature>
<evidence type="ECO:0000256" key="1">
    <source>
        <dbReference type="ARBA" id="ARBA00004123"/>
    </source>
</evidence>
<protein>
    <submittedName>
        <fullName evidence="8">TAFII28-domain-containing protein</fullName>
    </submittedName>
</protein>
<dbReference type="SUPFAM" id="SSF47113">
    <property type="entry name" value="Histone-fold"/>
    <property type="match status" value="1"/>
</dbReference>
<proteinExistence type="inferred from homology"/>
<comment type="similarity">
    <text evidence="2">Belongs to the TAF11 family.</text>
</comment>
<evidence type="ECO:0000256" key="2">
    <source>
        <dbReference type="ARBA" id="ARBA00009788"/>
    </source>
</evidence>
<dbReference type="InParanoid" id="A0A2J6SPR7"/>
<evidence type="ECO:0000256" key="5">
    <source>
        <dbReference type="ARBA" id="ARBA00023242"/>
    </source>
</evidence>
<dbReference type="GO" id="GO:0016251">
    <property type="term" value="F:RNA polymerase II general transcription initiation factor activity"/>
    <property type="evidence" value="ECO:0007669"/>
    <property type="project" value="TreeGrafter"/>
</dbReference>
<dbReference type="GO" id="GO:0051123">
    <property type="term" value="P:RNA polymerase II preinitiation complex assembly"/>
    <property type="evidence" value="ECO:0007669"/>
    <property type="project" value="InterPro"/>
</dbReference>
<reference evidence="8 9" key="1">
    <citation type="submission" date="2016-04" db="EMBL/GenBank/DDBJ databases">
        <title>A degradative enzymes factory behind the ericoid mycorrhizal symbiosis.</title>
        <authorList>
            <consortium name="DOE Joint Genome Institute"/>
            <person name="Martino E."/>
            <person name="Morin E."/>
            <person name="Grelet G."/>
            <person name="Kuo A."/>
            <person name="Kohler A."/>
            <person name="Daghino S."/>
            <person name="Barry K."/>
            <person name="Choi C."/>
            <person name="Cichocki N."/>
            <person name="Clum A."/>
            <person name="Copeland A."/>
            <person name="Hainaut M."/>
            <person name="Haridas S."/>
            <person name="Labutti K."/>
            <person name="Lindquist E."/>
            <person name="Lipzen A."/>
            <person name="Khouja H.-R."/>
            <person name="Murat C."/>
            <person name="Ohm R."/>
            <person name="Olson A."/>
            <person name="Spatafora J."/>
            <person name="Veneault-Fourrey C."/>
            <person name="Henrissat B."/>
            <person name="Grigoriev I."/>
            <person name="Martin F."/>
            <person name="Perotto S."/>
        </authorList>
    </citation>
    <scope>NUCLEOTIDE SEQUENCE [LARGE SCALE GENOMIC DNA]</scope>
    <source>
        <strain evidence="8 9">E</strain>
    </source>
</reference>
<keyword evidence="4" id="KW-0804">Transcription</keyword>
<comment type="subcellular location">
    <subcellularLocation>
        <location evidence="1">Nucleus</location>
    </subcellularLocation>
</comment>
<dbReference type="Gene3D" id="1.10.20.10">
    <property type="entry name" value="Histone, subunit A"/>
    <property type="match status" value="1"/>
</dbReference>
<dbReference type="GO" id="GO:0005669">
    <property type="term" value="C:transcription factor TFIID complex"/>
    <property type="evidence" value="ECO:0007669"/>
    <property type="project" value="InterPro"/>
</dbReference>
<dbReference type="InterPro" id="IPR009072">
    <property type="entry name" value="Histone-fold"/>
</dbReference>
<feature type="compositionally biased region" description="Basic residues" evidence="6">
    <location>
        <begin position="96"/>
        <end position="105"/>
    </location>
</feature>
<evidence type="ECO:0000256" key="6">
    <source>
        <dbReference type="SAM" id="MobiDB-lite"/>
    </source>
</evidence>
<dbReference type="CDD" id="cd08048">
    <property type="entry name" value="HFD_TAF11"/>
    <property type="match status" value="1"/>
</dbReference>
<dbReference type="RefSeq" id="XP_024729670.1">
    <property type="nucleotide sequence ID" value="XM_024887408.1"/>
</dbReference>
<dbReference type="InterPro" id="IPR045127">
    <property type="entry name" value="TAF11-like"/>
</dbReference>
<dbReference type="GO" id="GO:0046982">
    <property type="term" value="F:protein heterodimerization activity"/>
    <property type="evidence" value="ECO:0007669"/>
    <property type="project" value="InterPro"/>
</dbReference>
<name>A0A2J6SPR7_9HELO</name>
<keyword evidence="5" id="KW-0539">Nucleus</keyword>